<organism evidence="1">
    <name type="scientific">Mucochytrium quahogii</name>
    <dbReference type="NCBI Taxonomy" id="96639"/>
    <lineage>
        <taxon>Eukaryota</taxon>
        <taxon>Sar</taxon>
        <taxon>Stramenopiles</taxon>
        <taxon>Bigyra</taxon>
        <taxon>Labyrinthulomycetes</taxon>
        <taxon>Thraustochytrida</taxon>
        <taxon>Thraustochytriidae</taxon>
        <taxon>Mucochytrium</taxon>
    </lineage>
</organism>
<sequence>MWGKAVGNVEKVLGQLRKGIERLPLDELRRVLGPMSKTLGAVQKSAKATKVSASVTYKALSAWMKCSDNKSTCPYRKTVEGWAKSYPVNTALISYYYCAKSLDMSVPRISLPKFPDLGILDKLASMIGKWVDFLKSMVGEVSEKANYALCCDNFLRVFNTVFTGVSRLVGLGTCFIEGAVDGHIKEVLDVYMNGLDELFGDVNSVISDVNKFVATLNSKKFSYVQPQTNPKFSFSKSSCKPASLGRPSNQPRIDFNIPKLSTLGGGISFDTDGSYSLNAVGGKIANACKDAFNAMSDSMDCCDLARTCAVEDKILLYEGDRCTQNIAGTLGATPQTVRAFDKTCLANDEARSLKLIGPLNAGLLIELGDNPNNLCSDDYASILLTKPLPPGEELCINSFVKTETGSNYKTFYRANNGIQGKVSRFQITTHTNVHAVNMNRCDKPSTMTFFEGNNCKQDVVLTRNLPVPNYGKHINDAEFKRVFRETDTKLELKSITHANDEIRSVRITGPYNPLPGALWVHMHDSPSCSSRDDWSAVVLFTTLKAGESICISSFERQFKTYTRPPSLWYQLKFLGQHNHRRNGLDGKVSCIRYHVDLAHMNWT</sequence>
<evidence type="ECO:0000313" key="1">
    <source>
        <dbReference type="EMBL" id="CAD9692478.1"/>
    </source>
</evidence>
<protein>
    <submittedName>
        <fullName evidence="1">Uncharacterized protein</fullName>
    </submittedName>
</protein>
<reference evidence="1" key="1">
    <citation type="submission" date="2021-01" db="EMBL/GenBank/DDBJ databases">
        <authorList>
            <person name="Corre E."/>
            <person name="Pelletier E."/>
            <person name="Niang G."/>
            <person name="Scheremetjew M."/>
            <person name="Finn R."/>
            <person name="Kale V."/>
            <person name="Holt S."/>
            <person name="Cochrane G."/>
            <person name="Meng A."/>
            <person name="Brown T."/>
            <person name="Cohen L."/>
        </authorList>
    </citation>
    <scope>NUCLEOTIDE SEQUENCE</scope>
    <source>
        <strain evidence="1">NY070348D</strain>
    </source>
</reference>
<accession>A0A7S2S863</accession>
<name>A0A7S2S863_9STRA</name>
<dbReference type="EMBL" id="HBHK01017888">
    <property type="protein sequence ID" value="CAD9692478.1"/>
    <property type="molecule type" value="Transcribed_RNA"/>
</dbReference>
<gene>
    <name evidence="1" type="ORF">QSP1433_LOCUS11363</name>
</gene>
<proteinExistence type="predicted"/>
<dbReference type="AlphaFoldDB" id="A0A7S2S863"/>